<dbReference type="Proteomes" id="UP000255108">
    <property type="component" value="Unassembled WGS sequence"/>
</dbReference>
<keyword evidence="5" id="KW-1185">Reference proteome</keyword>
<evidence type="ECO:0000259" key="1">
    <source>
        <dbReference type="Pfam" id="PF01833"/>
    </source>
</evidence>
<dbReference type="InterPro" id="IPR002909">
    <property type="entry name" value="IPT_dom"/>
</dbReference>
<dbReference type="Gene3D" id="2.60.40.10">
    <property type="entry name" value="Immunoglobulins"/>
    <property type="match status" value="4"/>
</dbReference>
<dbReference type="EMBL" id="SMBT01000014">
    <property type="protein sequence ID" value="TCU82692.1"/>
    <property type="molecule type" value="Genomic_DNA"/>
</dbReference>
<dbReference type="SUPFAM" id="SSF81296">
    <property type="entry name" value="E set domains"/>
    <property type="match status" value="2"/>
</dbReference>
<dbReference type="PROSITE" id="PS51257">
    <property type="entry name" value="PROKAR_LIPOPROTEIN"/>
    <property type="match status" value="1"/>
</dbReference>
<reference evidence="2 4" key="1">
    <citation type="submission" date="2018-06" db="EMBL/GenBank/DDBJ databases">
        <authorList>
            <consortium name="Pathogen Informatics"/>
            <person name="Doyle S."/>
        </authorList>
    </citation>
    <scope>NUCLEOTIDE SEQUENCE [LARGE SCALE GENOMIC DNA]</scope>
    <source>
        <strain evidence="2 4">NCTC11159</strain>
    </source>
</reference>
<dbReference type="CDD" id="cd00102">
    <property type="entry name" value="IPT"/>
    <property type="match status" value="1"/>
</dbReference>
<evidence type="ECO:0000313" key="2">
    <source>
        <dbReference type="EMBL" id="STQ89822.1"/>
    </source>
</evidence>
<dbReference type="Proteomes" id="UP000295794">
    <property type="component" value="Unassembled WGS sequence"/>
</dbReference>
<feature type="domain" description="IPT/TIG" evidence="1">
    <location>
        <begin position="312"/>
        <end position="372"/>
    </location>
</feature>
<dbReference type="RefSeq" id="WP_115226228.1">
    <property type="nucleotide sequence ID" value="NZ_CAWOLO010000014.1"/>
</dbReference>
<dbReference type="InterPro" id="IPR014756">
    <property type="entry name" value="Ig_E-set"/>
</dbReference>
<evidence type="ECO:0000313" key="4">
    <source>
        <dbReference type="Proteomes" id="UP000255108"/>
    </source>
</evidence>
<sequence length="939" mass="99006">MFSSIAKLAPKQTIRSLFSVSLVLTISACGGGGGGNDAPVNPGTPGNSTGLVGTTPPPVIPVLPPASPFSIDTISPLEAGEGVTIMIRGLGLAQVKKVLIDQAELPFKVISDQQIEATITSEAQSGVVTLQKEGAVVQSAQKITIAGPGVDTLSSTELNTGDTLVLSGKQLNQVKSIRLGGVILPKVSQTNNQYIVSIPASARSGFISLEDKNGDMITLAQAIQIWQTVAQPALLPAAGLPGQTISLQGQGIEQIEQVIFANKQTAVIRSRSEGQLSVSVPDNAQSGPITLQWGKRSLQSNTRFEVTPLVSVSAMSPLSGQADSQITLSGQGLDTVTSVSVAGISAKIISKTPTQLLVQIPANGNGEVLLKSGTQTVSAGNFKLVVLPPTVVPPVKPTINLESVAVVQNYSQLVGETYQRLVPGKTTIVRASLTTSANKLSSPRVFLSATLNGVSQGQPLEMIGPAVVPSSVARNQLDQSFNVKLPEKWIKQGLNLRVDVDPDQKVSNGSSKSISPAVGLATNMDLVLVPLQINNDGKGNRISAKAPDEASVRQMLSRLFPLAGSSLKISFRSPYTLTTVSSTTEMKSIDEANTGSPGWNRALSELSQLRIKEGSGRHYYGLVPDPKFSGGIAGLGYVNPTSSSNANTTAIGLDANYDEDLTTMGHELGHNLSRPHAPCGGVGNPDRSFPYAGGKIGDTLPFDPISNRLLTLDENSNSDIMGYCNGSWFSDFNYAKVQEFLEQHNYALAPMAAGYSLPMNLMDISGSISATGVSFDPINLRSGNTKAVTQGDYELHLMQSNGKAIVQRFNPVEVADAKGAVMHFFVSIPQTGALTGIEVWHKGKKIGSQQSQTRAGAVAGNPSGAKVQWQEISGKLVMNWDNKRYPYLSVMHLGLSRQLLAHQVQGGKIAIDLAGIPAGGQFELSLSDGLNPRLIRIQR</sequence>
<dbReference type="AlphaFoldDB" id="A0A377Q4U0"/>
<organism evidence="2 4">
    <name type="scientific">Iodobacter fluviatilis</name>
    <dbReference type="NCBI Taxonomy" id="537"/>
    <lineage>
        <taxon>Bacteria</taxon>
        <taxon>Pseudomonadati</taxon>
        <taxon>Pseudomonadota</taxon>
        <taxon>Betaproteobacteria</taxon>
        <taxon>Neisseriales</taxon>
        <taxon>Chitinibacteraceae</taxon>
        <taxon>Iodobacter</taxon>
    </lineage>
</organism>
<evidence type="ECO:0000313" key="3">
    <source>
        <dbReference type="EMBL" id="TCU82692.1"/>
    </source>
</evidence>
<dbReference type="OrthoDB" id="9126436at2"/>
<dbReference type="InterPro" id="IPR013783">
    <property type="entry name" value="Ig-like_fold"/>
</dbReference>
<reference evidence="3 5" key="2">
    <citation type="submission" date="2019-03" db="EMBL/GenBank/DDBJ databases">
        <title>Genomic Encyclopedia of Type Strains, Phase IV (KMG-IV): sequencing the most valuable type-strain genomes for metagenomic binning, comparative biology and taxonomic classification.</title>
        <authorList>
            <person name="Goeker M."/>
        </authorList>
    </citation>
    <scope>NUCLEOTIDE SEQUENCE [LARGE SCALE GENOMIC DNA]</scope>
    <source>
        <strain evidence="3 5">DSM 3764</strain>
    </source>
</reference>
<dbReference type="SUPFAM" id="SSF55486">
    <property type="entry name" value="Metalloproteases ('zincins'), catalytic domain"/>
    <property type="match status" value="1"/>
</dbReference>
<gene>
    <name evidence="3" type="ORF">EV682_11465</name>
    <name evidence="2" type="ORF">NCTC11159_00872</name>
</gene>
<protein>
    <submittedName>
        <fullName evidence="2 3">IPT/TIG domain</fullName>
    </submittedName>
</protein>
<proteinExistence type="predicted"/>
<accession>A0A377Q4U0</accession>
<evidence type="ECO:0000313" key="5">
    <source>
        <dbReference type="Proteomes" id="UP000295794"/>
    </source>
</evidence>
<dbReference type="EMBL" id="UGHR01000001">
    <property type="protein sequence ID" value="STQ89822.1"/>
    <property type="molecule type" value="Genomic_DNA"/>
</dbReference>
<name>A0A377Q4U0_9NEIS</name>
<dbReference type="Pfam" id="PF01833">
    <property type="entry name" value="TIG"/>
    <property type="match status" value="1"/>
</dbReference>